<sequence length="215" mass="23590">MSRMTARPAARALLLAGLAALLAPPAARADKIRNPTAVFSGLDKITGRIVSFEVAVDETVQFGALQLTPRVCYTRPPTESAKTTAFLEVDEVTLENKYRRIFTGWMFAASPGLHAIEHPIYDVWLVDCKGGSDVVAEPKEQEDAPVAATKPERRRREQAQRGEDGRAQQVNRQGQVDVAPLRGTPVQPRQSPSRRFFPTNDGPLPLNADPNAIPR</sequence>
<dbReference type="InterPro" id="IPR019225">
    <property type="entry name" value="DUF2155"/>
</dbReference>
<evidence type="ECO:0000313" key="4">
    <source>
        <dbReference type="Proteomes" id="UP001055167"/>
    </source>
</evidence>
<name>A0ABQ4R554_9HYPH</name>
<accession>A0ABQ4R554</accession>
<evidence type="ECO:0000313" key="3">
    <source>
        <dbReference type="EMBL" id="GJD52269.1"/>
    </source>
</evidence>
<feature type="chain" id="PRO_5047168066" description="DUF2155 domain-containing protein" evidence="2">
    <location>
        <begin position="30"/>
        <end position="215"/>
    </location>
</feature>
<evidence type="ECO:0000256" key="2">
    <source>
        <dbReference type="SAM" id="SignalP"/>
    </source>
</evidence>
<dbReference type="EMBL" id="BPQH01000018">
    <property type="protein sequence ID" value="GJD52269.1"/>
    <property type="molecule type" value="Genomic_DNA"/>
</dbReference>
<reference evidence="3" key="1">
    <citation type="journal article" date="2021" name="Front. Microbiol.">
        <title>Comprehensive Comparative Genomics and Phenotyping of Methylobacterium Species.</title>
        <authorList>
            <person name="Alessa O."/>
            <person name="Ogura Y."/>
            <person name="Fujitani Y."/>
            <person name="Takami H."/>
            <person name="Hayashi T."/>
            <person name="Sahin N."/>
            <person name="Tani A."/>
        </authorList>
    </citation>
    <scope>NUCLEOTIDE SEQUENCE</scope>
    <source>
        <strain evidence="3">KCTC 52305</strain>
    </source>
</reference>
<keyword evidence="2" id="KW-0732">Signal</keyword>
<feature type="compositionally biased region" description="Basic and acidic residues" evidence="1">
    <location>
        <begin position="150"/>
        <end position="166"/>
    </location>
</feature>
<feature type="signal peptide" evidence="2">
    <location>
        <begin position="1"/>
        <end position="29"/>
    </location>
</feature>
<dbReference type="RefSeq" id="WP_128560260.1">
    <property type="nucleotide sequence ID" value="NZ_BPQH01000018.1"/>
</dbReference>
<organism evidence="3 4">
    <name type="scientific">Methylobacterium crusticola</name>
    <dbReference type="NCBI Taxonomy" id="1697972"/>
    <lineage>
        <taxon>Bacteria</taxon>
        <taxon>Pseudomonadati</taxon>
        <taxon>Pseudomonadota</taxon>
        <taxon>Alphaproteobacteria</taxon>
        <taxon>Hyphomicrobiales</taxon>
        <taxon>Methylobacteriaceae</taxon>
        <taxon>Methylobacterium</taxon>
    </lineage>
</organism>
<evidence type="ECO:0008006" key="5">
    <source>
        <dbReference type="Google" id="ProtNLM"/>
    </source>
</evidence>
<reference evidence="3" key="2">
    <citation type="submission" date="2021-08" db="EMBL/GenBank/DDBJ databases">
        <authorList>
            <person name="Tani A."/>
            <person name="Ola A."/>
            <person name="Ogura Y."/>
            <person name="Katsura K."/>
            <person name="Hayashi T."/>
        </authorList>
    </citation>
    <scope>NUCLEOTIDE SEQUENCE</scope>
    <source>
        <strain evidence="3">KCTC 52305</strain>
    </source>
</reference>
<comment type="caution">
    <text evidence="3">The sequence shown here is derived from an EMBL/GenBank/DDBJ whole genome shotgun (WGS) entry which is preliminary data.</text>
</comment>
<protein>
    <recommendedName>
        <fullName evidence="5">DUF2155 domain-containing protein</fullName>
    </recommendedName>
</protein>
<dbReference type="Proteomes" id="UP001055167">
    <property type="component" value="Unassembled WGS sequence"/>
</dbReference>
<keyword evidence="4" id="KW-1185">Reference proteome</keyword>
<evidence type="ECO:0000256" key="1">
    <source>
        <dbReference type="SAM" id="MobiDB-lite"/>
    </source>
</evidence>
<dbReference type="Pfam" id="PF09923">
    <property type="entry name" value="DUF2155"/>
    <property type="match status" value="1"/>
</dbReference>
<gene>
    <name evidence="3" type="ORF">OPKNFCMD_5032</name>
</gene>
<feature type="region of interest" description="Disordered" evidence="1">
    <location>
        <begin position="136"/>
        <end position="215"/>
    </location>
</feature>
<proteinExistence type="predicted"/>